<dbReference type="InterPro" id="IPR004358">
    <property type="entry name" value="Sig_transdc_His_kin-like_C"/>
</dbReference>
<comment type="catalytic activity">
    <reaction evidence="1">
        <text>ATP + protein L-histidine = ADP + protein N-phospho-L-histidine.</text>
        <dbReference type="EC" id="2.7.13.3"/>
    </reaction>
</comment>
<evidence type="ECO:0000256" key="1">
    <source>
        <dbReference type="ARBA" id="ARBA00000085"/>
    </source>
</evidence>
<evidence type="ECO:0000256" key="5">
    <source>
        <dbReference type="ARBA" id="ARBA00022777"/>
    </source>
</evidence>
<dbReference type="InterPro" id="IPR036097">
    <property type="entry name" value="HisK_dim/P_sf"/>
</dbReference>
<evidence type="ECO:0000313" key="10">
    <source>
        <dbReference type="Proteomes" id="UP001177295"/>
    </source>
</evidence>
<dbReference type="PANTHER" id="PTHR43711">
    <property type="entry name" value="TWO-COMPONENT HISTIDINE KINASE"/>
    <property type="match status" value="1"/>
</dbReference>
<keyword evidence="5 9" id="KW-0418">Kinase</keyword>
<organism evidence="9 10">
    <name type="scientific">Candidatus Southlakia epibionticum</name>
    <dbReference type="NCBI Taxonomy" id="3043284"/>
    <lineage>
        <taxon>Bacteria</taxon>
        <taxon>Candidatus Saccharimonadota</taxon>
        <taxon>Candidatus Saccharimonadia</taxon>
        <taxon>Candidatus Saccharimonadales</taxon>
        <taxon>Candidatus Saccharimonadaceae</taxon>
        <taxon>Candidatus Southlakia</taxon>
    </lineage>
</organism>
<dbReference type="SMART" id="SM00387">
    <property type="entry name" value="HATPase_c"/>
    <property type="match status" value="1"/>
</dbReference>
<dbReference type="PRINTS" id="PR00344">
    <property type="entry name" value="BCTRLSENSOR"/>
</dbReference>
<keyword evidence="7" id="KW-1133">Transmembrane helix</keyword>
<dbReference type="InterPro" id="IPR003661">
    <property type="entry name" value="HisK_dim/P_dom"/>
</dbReference>
<evidence type="ECO:0000256" key="7">
    <source>
        <dbReference type="SAM" id="Phobius"/>
    </source>
</evidence>
<dbReference type="RefSeq" id="WP_376753916.1">
    <property type="nucleotide sequence ID" value="NZ_CP124550.1"/>
</dbReference>
<gene>
    <name evidence="9" type="ORF">SEML1_0790</name>
</gene>
<name>A0ABY8WXK0_9BACT</name>
<dbReference type="CDD" id="cd00082">
    <property type="entry name" value="HisKA"/>
    <property type="match status" value="1"/>
</dbReference>
<dbReference type="Gene3D" id="1.10.287.130">
    <property type="match status" value="1"/>
</dbReference>
<dbReference type="EMBL" id="CP124550">
    <property type="protein sequence ID" value="WIO46387.1"/>
    <property type="molecule type" value="Genomic_DNA"/>
</dbReference>
<sequence>MKHVRRRDVLRLAGTYLAIIMVMSIVFSFVLYNFSAQEFHRRPERRRADSKFSPIVIDDESLSVSDYLSKREDFAMASLRINLVIVNLVMFVVASLLSYLLAQHTLQPIEENMAAQSRFVSDASHELRTPLTALLAANEVAARNTKLTLAQAKRVIADNVSDVTRLQTLANSMLGLLKDDDMTMTKEPVSLQAVVNRAMNLVVAQAVEKNIAVEDEAIELMLLGDRQKLEQLVTILLDNAIKYSGNDTTVHISSTRKGRQAVIAVRDEGIGMDSKTVEQIFTRFYRAEESRTTSGYGLGLPIAQRIVQAHGGKISVRSAKGKGTTFTISLPLAAKP</sequence>
<accession>A0ABY8WXK0</accession>
<keyword evidence="10" id="KW-1185">Reference proteome</keyword>
<evidence type="ECO:0000256" key="6">
    <source>
        <dbReference type="ARBA" id="ARBA00023012"/>
    </source>
</evidence>
<dbReference type="EC" id="2.7.13.3" evidence="2"/>
<feature type="transmembrane region" description="Helical" evidence="7">
    <location>
        <begin position="81"/>
        <end position="102"/>
    </location>
</feature>
<dbReference type="SMART" id="SM00388">
    <property type="entry name" value="HisKA"/>
    <property type="match status" value="1"/>
</dbReference>
<dbReference type="Gene3D" id="3.30.565.10">
    <property type="entry name" value="Histidine kinase-like ATPase, C-terminal domain"/>
    <property type="match status" value="1"/>
</dbReference>
<evidence type="ECO:0000256" key="3">
    <source>
        <dbReference type="ARBA" id="ARBA00022553"/>
    </source>
</evidence>
<keyword evidence="7" id="KW-0812">Transmembrane</keyword>
<dbReference type="SUPFAM" id="SSF47384">
    <property type="entry name" value="Homodimeric domain of signal transducing histidine kinase"/>
    <property type="match status" value="1"/>
</dbReference>
<dbReference type="InterPro" id="IPR050736">
    <property type="entry name" value="Sensor_HK_Regulatory"/>
</dbReference>
<evidence type="ECO:0000313" key="9">
    <source>
        <dbReference type="EMBL" id="WIO46387.1"/>
    </source>
</evidence>
<dbReference type="Pfam" id="PF02518">
    <property type="entry name" value="HATPase_c"/>
    <property type="match status" value="1"/>
</dbReference>
<evidence type="ECO:0000259" key="8">
    <source>
        <dbReference type="PROSITE" id="PS50109"/>
    </source>
</evidence>
<dbReference type="InterPro" id="IPR036890">
    <property type="entry name" value="HATPase_C_sf"/>
</dbReference>
<protein>
    <recommendedName>
        <fullName evidence="2">histidine kinase</fullName>
        <ecNumber evidence="2">2.7.13.3</ecNumber>
    </recommendedName>
</protein>
<proteinExistence type="predicted"/>
<keyword evidence="3" id="KW-0597">Phosphoprotein</keyword>
<evidence type="ECO:0000256" key="2">
    <source>
        <dbReference type="ARBA" id="ARBA00012438"/>
    </source>
</evidence>
<dbReference type="CDD" id="cd00075">
    <property type="entry name" value="HATPase"/>
    <property type="match status" value="1"/>
</dbReference>
<dbReference type="Proteomes" id="UP001177295">
    <property type="component" value="Chromosome"/>
</dbReference>
<dbReference type="PANTHER" id="PTHR43711:SF1">
    <property type="entry name" value="HISTIDINE KINASE 1"/>
    <property type="match status" value="1"/>
</dbReference>
<dbReference type="Pfam" id="PF00512">
    <property type="entry name" value="HisKA"/>
    <property type="match status" value="1"/>
</dbReference>
<reference evidence="9 10" key="1">
    <citation type="journal article" date="2023" name="Cell">
        <title>Genetic manipulation of Patescibacteria provides mechanistic insights into microbial dark matter and the epibiotic lifestyle.</title>
        <authorList>
            <person name="Wang Y."/>
            <person name="Gallagher L.A."/>
            <person name="Andrade P.A."/>
            <person name="Liu A."/>
            <person name="Humphreys I.R."/>
            <person name="Turkarslan S."/>
            <person name="Cutler K.J."/>
            <person name="Arrieta-Ortiz M.L."/>
            <person name="Li Y."/>
            <person name="Radey M.C."/>
            <person name="McLean J.S."/>
            <person name="Cong Q."/>
            <person name="Baker D."/>
            <person name="Baliga N.S."/>
            <person name="Peterson S.B."/>
            <person name="Mougous J.D."/>
        </authorList>
    </citation>
    <scope>NUCLEOTIDE SEQUENCE [LARGE SCALE GENOMIC DNA]</scope>
    <source>
        <strain evidence="9 10">ML1</strain>
    </source>
</reference>
<feature type="domain" description="Histidine kinase" evidence="8">
    <location>
        <begin position="122"/>
        <end position="334"/>
    </location>
</feature>
<feature type="transmembrane region" description="Helical" evidence="7">
    <location>
        <begin position="12"/>
        <end position="34"/>
    </location>
</feature>
<dbReference type="InterPro" id="IPR003594">
    <property type="entry name" value="HATPase_dom"/>
</dbReference>
<dbReference type="SUPFAM" id="SSF55874">
    <property type="entry name" value="ATPase domain of HSP90 chaperone/DNA topoisomerase II/histidine kinase"/>
    <property type="match status" value="1"/>
</dbReference>
<keyword evidence="7" id="KW-0472">Membrane</keyword>
<dbReference type="PROSITE" id="PS50109">
    <property type="entry name" value="HIS_KIN"/>
    <property type="match status" value="1"/>
</dbReference>
<dbReference type="GO" id="GO:0016301">
    <property type="term" value="F:kinase activity"/>
    <property type="evidence" value="ECO:0007669"/>
    <property type="project" value="UniProtKB-KW"/>
</dbReference>
<keyword evidence="6" id="KW-0902">Two-component regulatory system</keyword>
<keyword evidence="4" id="KW-0808">Transferase</keyword>
<dbReference type="InterPro" id="IPR005467">
    <property type="entry name" value="His_kinase_dom"/>
</dbReference>
<evidence type="ECO:0000256" key="4">
    <source>
        <dbReference type="ARBA" id="ARBA00022679"/>
    </source>
</evidence>